<sequence>MPYAPRVCRVLGTRLAFAWATSLLSGFWILVALLIFLGVPPLPVLLLAAPVVGGFIGFTAVLSPVVYKAYLSSRDMTQVMARMTVVKGVAAVVGALAGGVFISSGTEAFGLLVAGLLRIPLALFAFRIAPALSIADPLQTLTPWGDIATSLKESPALRRTTFLACGVAMFVAPLPSFVVPLTHALRREPLLQGAGLLMASIAIGELLSPIVVSRFRAKRTPIASSALASVATGGILLALAVASMTLSNEIELVAWGILGIGFGTSRFASRALTIGAAAEAQEVHDVSKSLAAMLLSACLVAPVGILAWSAILRWGSAPAAMAFGAVGIGCVGIVMSRPRLTA</sequence>
<name>A0A6J7JNN1_9ZZZZ</name>
<feature type="transmembrane region" description="Helical" evidence="1">
    <location>
        <begin position="317"/>
        <end position="336"/>
    </location>
</feature>
<dbReference type="Gene3D" id="1.20.1250.20">
    <property type="entry name" value="MFS general substrate transporter like domains"/>
    <property type="match status" value="1"/>
</dbReference>
<feature type="transmembrane region" description="Helical" evidence="1">
    <location>
        <begin position="290"/>
        <end position="311"/>
    </location>
</feature>
<feature type="transmembrane region" description="Helical" evidence="1">
    <location>
        <begin position="252"/>
        <end position="269"/>
    </location>
</feature>
<proteinExistence type="predicted"/>
<keyword evidence="1" id="KW-1133">Transmembrane helix</keyword>
<evidence type="ECO:0000313" key="2">
    <source>
        <dbReference type="EMBL" id="CAB4943924.1"/>
    </source>
</evidence>
<feature type="transmembrane region" description="Helical" evidence="1">
    <location>
        <begin position="108"/>
        <end position="129"/>
    </location>
</feature>
<organism evidence="2">
    <name type="scientific">freshwater metagenome</name>
    <dbReference type="NCBI Taxonomy" id="449393"/>
    <lineage>
        <taxon>unclassified sequences</taxon>
        <taxon>metagenomes</taxon>
        <taxon>ecological metagenomes</taxon>
    </lineage>
</organism>
<feature type="transmembrane region" description="Helical" evidence="1">
    <location>
        <begin position="190"/>
        <end position="212"/>
    </location>
</feature>
<feature type="transmembrane region" description="Helical" evidence="1">
    <location>
        <begin position="79"/>
        <end position="102"/>
    </location>
</feature>
<feature type="transmembrane region" description="Helical" evidence="1">
    <location>
        <begin position="224"/>
        <end position="246"/>
    </location>
</feature>
<dbReference type="InterPro" id="IPR036259">
    <property type="entry name" value="MFS_trans_sf"/>
</dbReference>
<gene>
    <name evidence="2" type="ORF">UFOPK3772_01106</name>
</gene>
<keyword evidence="1" id="KW-0812">Transmembrane</keyword>
<dbReference type="SUPFAM" id="SSF103473">
    <property type="entry name" value="MFS general substrate transporter"/>
    <property type="match status" value="1"/>
</dbReference>
<dbReference type="AlphaFoldDB" id="A0A6J7JNN1"/>
<accession>A0A6J7JNN1</accession>
<feature type="transmembrane region" description="Helical" evidence="1">
    <location>
        <begin position="16"/>
        <end position="39"/>
    </location>
</feature>
<feature type="transmembrane region" description="Helical" evidence="1">
    <location>
        <begin position="45"/>
        <end position="67"/>
    </location>
</feature>
<protein>
    <submittedName>
        <fullName evidence="2">Unannotated protein</fullName>
    </submittedName>
</protein>
<evidence type="ECO:0000256" key="1">
    <source>
        <dbReference type="SAM" id="Phobius"/>
    </source>
</evidence>
<reference evidence="2" key="1">
    <citation type="submission" date="2020-05" db="EMBL/GenBank/DDBJ databases">
        <authorList>
            <person name="Chiriac C."/>
            <person name="Salcher M."/>
            <person name="Ghai R."/>
            <person name="Kavagutti S V."/>
        </authorList>
    </citation>
    <scope>NUCLEOTIDE SEQUENCE</scope>
</reference>
<keyword evidence="1" id="KW-0472">Membrane</keyword>
<dbReference type="EMBL" id="CAFBNE010000027">
    <property type="protein sequence ID" value="CAB4943924.1"/>
    <property type="molecule type" value="Genomic_DNA"/>
</dbReference>